<feature type="transmembrane region" description="Helical" evidence="8">
    <location>
        <begin position="152"/>
        <end position="176"/>
    </location>
</feature>
<evidence type="ECO:0000256" key="4">
    <source>
        <dbReference type="ARBA" id="ARBA00022475"/>
    </source>
</evidence>
<evidence type="ECO:0000256" key="8">
    <source>
        <dbReference type="SAM" id="Phobius"/>
    </source>
</evidence>
<name>A0ABN6MYW5_9BACT</name>
<evidence type="ECO:0000256" key="2">
    <source>
        <dbReference type="ARBA" id="ARBA00009773"/>
    </source>
</evidence>
<feature type="transmembrane region" description="Helical" evidence="8">
    <location>
        <begin position="311"/>
        <end position="339"/>
    </location>
</feature>
<reference evidence="10" key="1">
    <citation type="journal article" date="2022" name="Int. J. Syst. Evol. Microbiol.">
        <title>Anaeromyxobacter oryzae sp. nov., Anaeromyxobacter diazotrophicus sp. nov. and Anaeromyxobacter paludicola sp. nov., isolated from paddy soils.</title>
        <authorList>
            <person name="Itoh H."/>
            <person name="Xu Z."/>
            <person name="Mise K."/>
            <person name="Masuda Y."/>
            <person name="Ushijima N."/>
            <person name="Hayakawa C."/>
            <person name="Shiratori Y."/>
            <person name="Senoo K."/>
        </authorList>
    </citation>
    <scope>NUCLEOTIDE SEQUENCE [LARGE SCALE GENOMIC DNA]</scope>
    <source>
        <strain evidence="10">Red232</strain>
    </source>
</reference>
<feature type="transmembrane region" description="Helical" evidence="8">
    <location>
        <begin position="209"/>
        <end position="233"/>
    </location>
</feature>
<protein>
    <submittedName>
        <fullName evidence="9">AI-2E family transporter</fullName>
    </submittedName>
</protein>
<evidence type="ECO:0000256" key="3">
    <source>
        <dbReference type="ARBA" id="ARBA00022448"/>
    </source>
</evidence>
<keyword evidence="7 8" id="KW-0472">Membrane</keyword>
<feature type="transmembrane region" description="Helical" evidence="8">
    <location>
        <begin position="253"/>
        <end position="270"/>
    </location>
</feature>
<evidence type="ECO:0000256" key="5">
    <source>
        <dbReference type="ARBA" id="ARBA00022692"/>
    </source>
</evidence>
<dbReference type="Proteomes" id="UP001162891">
    <property type="component" value="Chromosome"/>
</dbReference>
<dbReference type="InterPro" id="IPR002549">
    <property type="entry name" value="AI-2E-like"/>
</dbReference>
<sequence length="362" mass="37841">MSSDRPGKPASVPPRRSQVSLATVFTVCFGVALAAALVLFLLKTRVALLLTLGGAIAAVAMDHAVEALARRGLRRPWAIAAVLCGLLVVWLALGFLLVPPIVSQARALTAEAPALWRKLHDTPLFASLDSRFHFLEQLRESVPGAATAVSTAVGGIVSALGGILAFVFLAVFMLVFGRDLAATFFAEVVSPASRERAERIASNIYRAMGGYLGGLLGICVINGTLTTVLLVILRTPFFLPLGILSGSSSLVPYAGPLVSGATVTLFVLVTGGGWKALAAAIYFVLYGQLEGNVLAPLIYRRAVDVNPLVTLLAILFLAEFMGIAGAILAVPVAAAAQIVMRELLLLRRTGGKRGAPSAPPDP</sequence>
<evidence type="ECO:0000313" key="10">
    <source>
        <dbReference type="Proteomes" id="UP001162891"/>
    </source>
</evidence>
<keyword evidence="5 8" id="KW-0812">Transmembrane</keyword>
<dbReference type="Pfam" id="PF01594">
    <property type="entry name" value="AI-2E_transport"/>
    <property type="match status" value="1"/>
</dbReference>
<keyword evidence="6 8" id="KW-1133">Transmembrane helix</keyword>
<dbReference type="PANTHER" id="PTHR21716:SF53">
    <property type="entry name" value="PERMEASE PERM-RELATED"/>
    <property type="match status" value="1"/>
</dbReference>
<feature type="transmembrane region" description="Helical" evidence="8">
    <location>
        <begin position="46"/>
        <end position="65"/>
    </location>
</feature>
<accession>A0ABN6MYW5</accession>
<evidence type="ECO:0000256" key="6">
    <source>
        <dbReference type="ARBA" id="ARBA00022989"/>
    </source>
</evidence>
<gene>
    <name evidence="9" type="ORF">AMOR_37490</name>
</gene>
<evidence type="ECO:0000256" key="1">
    <source>
        <dbReference type="ARBA" id="ARBA00004651"/>
    </source>
</evidence>
<keyword evidence="10" id="KW-1185">Reference proteome</keyword>
<keyword evidence="3" id="KW-0813">Transport</keyword>
<organism evidence="9 10">
    <name type="scientific">Anaeromyxobacter oryzae</name>
    <dbReference type="NCBI Taxonomy" id="2918170"/>
    <lineage>
        <taxon>Bacteria</taxon>
        <taxon>Pseudomonadati</taxon>
        <taxon>Myxococcota</taxon>
        <taxon>Myxococcia</taxon>
        <taxon>Myxococcales</taxon>
        <taxon>Cystobacterineae</taxon>
        <taxon>Anaeromyxobacteraceae</taxon>
        <taxon>Anaeromyxobacter</taxon>
    </lineage>
</organism>
<comment type="similarity">
    <text evidence="2">Belongs to the autoinducer-2 exporter (AI-2E) (TC 2.A.86) family.</text>
</comment>
<dbReference type="PANTHER" id="PTHR21716">
    <property type="entry name" value="TRANSMEMBRANE PROTEIN"/>
    <property type="match status" value="1"/>
</dbReference>
<comment type="subcellular location">
    <subcellularLocation>
        <location evidence="1">Cell membrane</location>
        <topology evidence="1">Multi-pass membrane protein</topology>
    </subcellularLocation>
</comment>
<dbReference type="RefSeq" id="WP_248353225.1">
    <property type="nucleotide sequence ID" value="NZ_AP025591.1"/>
</dbReference>
<feature type="transmembrane region" description="Helical" evidence="8">
    <location>
        <begin position="21"/>
        <end position="40"/>
    </location>
</feature>
<feature type="transmembrane region" description="Helical" evidence="8">
    <location>
        <begin position="77"/>
        <end position="98"/>
    </location>
</feature>
<proteinExistence type="inferred from homology"/>
<evidence type="ECO:0000313" key="9">
    <source>
        <dbReference type="EMBL" id="BDG04753.1"/>
    </source>
</evidence>
<keyword evidence="4" id="KW-1003">Cell membrane</keyword>
<feature type="transmembrane region" description="Helical" evidence="8">
    <location>
        <begin position="277"/>
        <end position="299"/>
    </location>
</feature>
<dbReference type="EMBL" id="AP025591">
    <property type="protein sequence ID" value="BDG04753.1"/>
    <property type="molecule type" value="Genomic_DNA"/>
</dbReference>
<evidence type="ECO:0000256" key="7">
    <source>
        <dbReference type="ARBA" id="ARBA00023136"/>
    </source>
</evidence>